<comment type="caution">
    <text evidence="3">The sequence shown here is derived from an EMBL/GenBank/DDBJ whole genome shotgun (WGS) entry which is preliminary data.</text>
</comment>
<keyword evidence="1" id="KW-1133">Transmembrane helix</keyword>
<reference evidence="3" key="2">
    <citation type="journal article" date="2014" name="ISME J.">
        <title>Microbial stratification in low pH oxic and suboxic macroscopic growths along an acid mine drainage.</title>
        <authorList>
            <person name="Mendez-Garcia C."/>
            <person name="Mesa V."/>
            <person name="Sprenger R.R."/>
            <person name="Richter M."/>
            <person name="Diez M.S."/>
            <person name="Solano J."/>
            <person name="Bargiela R."/>
            <person name="Golyshina O.V."/>
            <person name="Manteca A."/>
            <person name="Ramos J.L."/>
            <person name="Gallego J.R."/>
            <person name="Llorente I."/>
            <person name="Martins Dos Santos V.A."/>
            <person name="Jensen O.N."/>
            <person name="Pelaez A.I."/>
            <person name="Sanchez J."/>
            <person name="Ferrer M."/>
        </authorList>
    </citation>
    <scope>NUCLEOTIDE SEQUENCE</scope>
</reference>
<dbReference type="EMBL" id="AUZZ01002965">
    <property type="protein sequence ID" value="EQD58311.1"/>
    <property type="molecule type" value="Genomic_DNA"/>
</dbReference>
<evidence type="ECO:0000313" key="3">
    <source>
        <dbReference type="EMBL" id="EQD58311.1"/>
    </source>
</evidence>
<accession>T1ABX6</accession>
<keyword evidence="1" id="KW-0472">Membrane</keyword>
<keyword evidence="1" id="KW-0812">Transmembrane</keyword>
<organism evidence="3">
    <name type="scientific">mine drainage metagenome</name>
    <dbReference type="NCBI Taxonomy" id="410659"/>
    <lineage>
        <taxon>unclassified sequences</taxon>
        <taxon>metagenomes</taxon>
        <taxon>ecological metagenomes</taxon>
    </lineage>
</organism>
<protein>
    <submittedName>
        <fullName evidence="3">Membrane protein</fullName>
    </submittedName>
</protein>
<dbReference type="Pfam" id="PF18998">
    <property type="entry name" value="Flg_new_2"/>
    <property type="match status" value="1"/>
</dbReference>
<gene>
    <name evidence="3" type="ORF">B2A_04420</name>
</gene>
<dbReference type="AlphaFoldDB" id="T1ABX6"/>
<evidence type="ECO:0000256" key="1">
    <source>
        <dbReference type="SAM" id="Phobius"/>
    </source>
</evidence>
<name>T1ABX6_9ZZZZ</name>
<feature type="non-terminal residue" evidence="3">
    <location>
        <position position="176"/>
    </location>
</feature>
<evidence type="ECO:0000259" key="2">
    <source>
        <dbReference type="Pfam" id="PF18998"/>
    </source>
</evidence>
<reference evidence="3" key="1">
    <citation type="submission" date="2013-08" db="EMBL/GenBank/DDBJ databases">
        <authorList>
            <person name="Mendez C."/>
            <person name="Richter M."/>
            <person name="Ferrer M."/>
            <person name="Sanchez J."/>
        </authorList>
    </citation>
    <scope>NUCLEOTIDE SEQUENCE</scope>
</reference>
<sequence>ATGLSTSSGTLVFNGLNGSYALTVPIVAGAPGIRYVAAGATPASISITSNSTLTVNFVAQYLVTLQASAGGNVSPATQWVTAGTTLSVSAVAQSGYHFTNWTGTGSGSYTGTSASFNITPTAPVTELAGFVPNNSGSSSSNSGSSSSTTAAISFGLLAVLLVIGLVVGFVIRRSQG</sequence>
<feature type="transmembrane region" description="Helical" evidence="1">
    <location>
        <begin position="150"/>
        <end position="171"/>
    </location>
</feature>
<dbReference type="InterPro" id="IPR044060">
    <property type="entry name" value="Bacterial_rp_domain"/>
</dbReference>
<proteinExistence type="predicted"/>
<feature type="domain" description="Bacterial repeat" evidence="2">
    <location>
        <begin position="61"/>
        <end position="133"/>
    </location>
</feature>
<feature type="non-terminal residue" evidence="3">
    <location>
        <position position="1"/>
    </location>
</feature>